<evidence type="ECO:0000313" key="2">
    <source>
        <dbReference type="EMBL" id="MFC3848296.1"/>
    </source>
</evidence>
<protein>
    <submittedName>
        <fullName evidence="2">PP2C family serine/threonine-protein phosphatase</fullName>
        <ecNumber evidence="2">3.1.3.16</ecNumber>
    </submittedName>
</protein>
<keyword evidence="2" id="KW-0378">Hydrolase</keyword>
<gene>
    <name evidence="2" type="ORF">ACFOPX_07190</name>
</gene>
<dbReference type="InterPro" id="IPR036457">
    <property type="entry name" value="PPM-type-like_dom_sf"/>
</dbReference>
<dbReference type="SMART" id="SM00332">
    <property type="entry name" value="PP2Cc"/>
    <property type="match status" value="1"/>
</dbReference>
<dbReference type="EC" id="3.1.3.16" evidence="2"/>
<dbReference type="EMBL" id="JBHRZO010000049">
    <property type="protein sequence ID" value="MFC3848296.1"/>
    <property type="molecule type" value="Genomic_DNA"/>
</dbReference>
<reference evidence="3" key="1">
    <citation type="journal article" date="2019" name="Int. J. Syst. Evol. Microbiol.">
        <title>The Global Catalogue of Microorganisms (GCM) 10K type strain sequencing project: providing services to taxonomists for standard genome sequencing and annotation.</title>
        <authorList>
            <consortium name="The Broad Institute Genomics Platform"/>
            <consortium name="The Broad Institute Genome Sequencing Center for Infectious Disease"/>
            <person name="Wu L."/>
            <person name="Ma J."/>
        </authorList>
    </citation>
    <scope>NUCLEOTIDE SEQUENCE [LARGE SCALE GENOMIC DNA]</scope>
    <source>
        <strain evidence="3">CCUG 53816</strain>
    </source>
</reference>
<proteinExistence type="predicted"/>
<comment type="caution">
    <text evidence="2">The sequence shown here is derived from an EMBL/GenBank/DDBJ whole genome shotgun (WGS) entry which is preliminary data.</text>
</comment>
<evidence type="ECO:0000259" key="1">
    <source>
        <dbReference type="SMART" id="SM00332"/>
    </source>
</evidence>
<evidence type="ECO:0000313" key="3">
    <source>
        <dbReference type="Proteomes" id="UP001595783"/>
    </source>
</evidence>
<sequence>MRARGFRAWVATQKGLHKDQNQDAYKIARYKGQLIAVVCDGLGSRKHSAEGSRKLCLSVCETLKVFDFKHHDLHFFAPILASIWECQIFPKLPEECLSTLQMAIITDSKIYVGKVGDGMLAILGKQEEILEENKEGTLANHTTPFTRDVTIYWRVLETRDVCGLLLCTDGISEDLQPARRLDFVKDFLKECRRSKDPYKEAQIWLQKWPSLGYSDDKTLIAILKE</sequence>
<feature type="domain" description="PPM-type phosphatase" evidence="1">
    <location>
        <begin position="3"/>
        <end position="222"/>
    </location>
</feature>
<dbReference type="Proteomes" id="UP001595783">
    <property type="component" value="Unassembled WGS sequence"/>
</dbReference>
<accession>A0ABV7ZLJ3</accession>
<dbReference type="Gene3D" id="3.60.40.10">
    <property type="entry name" value="PPM-type phosphatase domain"/>
    <property type="match status" value="1"/>
</dbReference>
<dbReference type="InterPro" id="IPR001932">
    <property type="entry name" value="PPM-type_phosphatase-like_dom"/>
</dbReference>
<keyword evidence="3" id="KW-1185">Reference proteome</keyword>
<name>A0ABV7ZLJ3_9HELI</name>
<dbReference type="SUPFAM" id="SSF81606">
    <property type="entry name" value="PP2C-like"/>
    <property type="match status" value="1"/>
</dbReference>
<organism evidence="2 3">
    <name type="scientific">Helicobacter baculiformis</name>
    <dbReference type="NCBI Taxonomy" id="427351"/>
    <lineage>
        <taxon>Bacteria</taxon>
        <taxon>Pseudomonadati</taxon>
        <taxon>Campylobacterota</taxon>
        <taxon>Epsilonproteobacteria</taxon>
        <taxon>Campylobacterales</taxon>
        <taxon>Helicobacteraceae</taxon>
        <taxon>Helicobacter</taxon>
    </lineage>
</organism>
<dbReference type="RefSeq" id="WP_104752309.1">
    <property type="nucleotide sequence ID" value="NZ_FZMF01000019.1"/>
</dbReference>
<dbReference type="Pfam" id="PF13672">
    <property type="entry name" value="PP2C_2"/>
    <property type="match status" value="1"/>
</dbReference>
<dbReference type="GO" id="GO:0004722">
    <property type="term" value="F:protein serine/threonine phosphatase activity"/>
    <property type="evidence" value="ECO:0007669"/>
    <property type="project" value="UniProtKB-EC"/>
</dbReference>